<organism evidence="2 3">
    <name type="scientific">Plesiocystis pacifica SIR-1</name>
    <dbReference type="NCBI Taxonomy" id="391625"/>
    <lineage>
        <taxon>Bacteria</taxon>
        <taxon>Pseudomonadati</taxon>
        <taxon>Myxococcota</taxon>
        <taxon>Polyangia</taxon>
        <taxon>Nannocystales</taxon>
        <taxon>Nannocystaceae</taxon>
        <taxon>Plesiocystis</taxon>
    </lineage>
</organism>
<comment type="caution">
    <text evidence="2">The sequence shown here is derived from an EMBL/GenBank/DDBJ whole genome shotgun (WGS) entry which is preliminary data.</text>
</comment>
<dbReference type="RefSeq" id="WP_006971297.1">
    <property type="nucleotide sequence ID" value="NZ_ABCS01000018.1"/>
</dbReference>
<proteinExistence type="predicted"/>
<dbReference type="eggNOG" id="ENOG50339TE">
    <property type="taxonomic scope" value="Bacteria"/>
</dbReference>
<evidence type="ECO:0000259" key="1">
    <source>
        <dbReference type="Pfam" id="PF07791"/>
    </source>
</evidence>
<accession>A6G3J8</accession>
<dbReference type="InterPro" id="IPR012433">
    <property type="entry name" value="Imm11"/>
</dbReference>
<gene>
    <name evidence="2" type="ORF">PPSIR1_21294</name>
</gene>
<dbReference type="AlphaFoldDB" id="A6G3J8"/>
<feature type="domain" description="Immunity MXAN-0049 protein" evidence="1">
    <location>
        <begin position="93"/>
        <end position="182"/>
    </location>
</feature>
<evidence type="ECO:0000313" key="3">
    <source>
        <dbReference type="Proteomes" id="UP000005801"/>
    </source>
</evidence>
<name>A6G3J8_9BACT</name>
<dbReference type="Pfam" id="PF07791">
    <property type="entry name" value="Imm11"/>
    <property type="match status" value="1"/>
</dbReference>
<protein>
    <recommendedName>
        <fullName evidence="1">Immunity MXAN-0049 protein domain-containing protein</fullName>
    </recommendedName>
</protein>
<sequence>MRSIYELESDVGNFQAYVHASESDLEVMMAVRGLPLITEWSPPRVVRSDEPGPRSDCPSLFGTSSPCLSKRALDILGDVLLARGEALPVDCEDEPLFIYNCTRFADVLDVERSGVEWGEGGQSPQDESDNILWVERIVWKPEAYTETVFRIPRIQHSPTFISSEVRQAIEASGLQGFLFEELEGL</sequence>
<dbReference type="EMBL" id="ABCS01000018">
    <property type="protein sequence ID" value="EDM79605.1"/>
    <property type="molecule type" value="Genomic_DNA"/>
</dbReference>
<evidence type="ECO:0000313" key="2">
    <source>
        <dbReference type="EMBL" id="EDM79605.1"/>
    </source>
</evidence>
<dbReference type="OrthoDB" id="5505724at2"/>
<dbReference type="Proteomes" id="UP000005801">
    <property type="component" value="Unassembled WGS sequence"/>
</dbReference>
<reference evidence="2 3" key="1">
    <citation type="submission" date="2007-06" db="EMBL/GenBank/DDBJ databases">
        <authorList>
            <person name="Shimkets L."/>
            <person name="Ferriera S."/>
            <person name="Johnson J."/>
            <person name="Kravitz S."/>
            <person name="Beeson K."/>
            <person name="Sutton G."/>
            <person name="Rogers Y.-H."/>
            <person name="Friedman R."/>
            <person name="Frazier M."/>
            <person name="Venter J.C."/>
        </authorList>
    </citation>
    <scope>NUCLEOTIDE SEQUENCE [LARGE SCALE GENOMIC DNA]</scope>
    <source>
        <strain evidence="2 3">SIR-1</strain>
    </source>
</reference>
<dbReference type="STRING" id="391625.PPSIR1_21294"/>
<keyword evidence="3" id="KW-1185">Reference proteome</keyword>